<name>A0AAV8X719_9CUCU</name>
<sequence length="71" mass="8216">MVIPQWIINPYGDVEETDVILLEELIGINTNEELKRQKYIPVTYPVLWNIASKFLIAFPSSYLVEKDFSAV</sequence>
<organism evidence="1 2">
    <name type="scientific">Aromia moschata</name>
    <dbReference type="NCBI Taxonomy" id="1265417"/>
    <lineage>
        <taxon>Eukaryota</taxon>
        <taxon>Metazoa</taxon>
        <taxon>Ecdysozoa</taxon>
        <taxon>Arthropoda</taxon>
        <taxon>Hexapoda</taxon>
        <taxon>Insecta</taxon>
        <taxon>Pterygota</taxon>
        <taxon>Neoptera</taxon>
        <taxon>Endopterygota</taxon>
        <taxon>Coleoptera</taxon>
        <taxon>Polyphaga</taxon>
        <taxon>Cucujiformia</taxon>
        <taxon>Chrysomeloidea</taxon>
        <taxon>Cerambycidae</taxon>
        <taxon>Cerambycinae</taxon>
        <taxon>Callichromatini</taxon>
        <taxon>Aromia</taxon>
    </lineage>
</organism>
<keyword evidence="2" id="KW-1185">Reference proteome</keyword>
<dbReference type="AlphaFoldDB" id="A0AAV8X719"/>
<dbReference type="Proteomes" id="UP001162162">
    <property type="component" value="Unassembled WGS sequence"/>
</dbReference>
<accession>A0AAV8X719</accession>
<evidence type="ECO:0000313" key="1">
    <source>
        <dbReference type="EMBL" id="KAJ8933747.1"/>
    </source>
</evidence>
<reference evidence="1" key="1">
    <citation type="journal article" date="2023" name="Insect Mol. Biol.">
        <title>Genome sequencing provides insights into the evolution of gene families encoding plant cell wall-degrading enzymes in longhorned beetles.</title>
        <authorList>
            <person name="Shin N.R."/>
            <person name="Okamura Y."/>
            <person name="Kirsch R."/>
            <person name="Pauchet Y."/>
        </authorList>
    </citation>
    <scope>NUCLEOTIDE SEQUENCE</scope>
    <source>
        <strain evidence="1">AMC_N1</strain>
    </source>
</reference>
<protein>
    <recommendedName>
        <fullName evidence="3">HAT C-terminal dimerisation domain-containing protein</fullName>
    </recommendedName>
</protein>
<proteinExistence type="predicted"/>
<dbReference type="EMBL" id="JAPWTK010001167">
    <property type="protein sequence ID" value="KAJ8933747.1"/>
    <property type="molecule type" value="Genomic_DNA"/>
</dbReference>
<gene>
    <name evidence="1" type="ORF">NQ318_015596</name>
</gene>
<comment type="caution">
    <text evidence="1">The sequence shown here is derived from an EMBL/GenBank/DDBJ whole genome shotgun (WGS) entry which is preliminary data.</text>
</comment>
<evidence type="ECO:0000313" key="2">
    <source>
        <dbReference type="Proteomes" id="UP001162162"/>
    </source>
</evidence>
<evidence type="ECO:0008006" key="3">
    <source>
        <dbReference type="Google" id="ProtNLM"/>
    </source>
</evidence>